<feature type="transmembrane region" description="Helical" evidence="5">
    <location>
        <begin position="337"/>
        <end position="360"/>
    </location>
</feature>
<feature type="transmembrane region" description="Helical" evidence="5">
    <location>
        <begin position="276"/>
        <end position="297"/>
    </location>
</feature>
<dbReference type="InterPro" id="IPR011701">
    <property type="entry name" value="MFS"/>
</dbReference>
<dbReference type="Gene3D" id="1.20.1250.20">
    <property type="entry name" value="MFS general substrate transporter like domains"/>
    <property type="match status" value="2"/>
</dbReference>
<evidence type="ECO:0000256" key="5">
    <source>
        <dbReference type="SAM" id="Phobius"/>
    </source>
</evidence>
<evidence type="ECO:0000259" key="6">
    <source>
        <dbReference type="PROSITE" id="PS50850"/>
    </source>
</evidence>
<gene>
    <name evidence="7" type="ORF">SAMN02982996_00335</name>
</gene>
<proteinExistence type="predicted"/>
<evidence type="ECO:0000256" key="1">
    <source>
        <dbReference type="ARBA" id="ARBA00004141"/>
    </source>
</evidence>
<comment type="subcellular location">
    <subcellularLocation>
        <location evidence="1">Membrane</location>
        <topology evidence="1">Multi-pass membrane protein</topology>
    </subcellularLocation>
</comment>
<organism evidence="7 8">
    <name type="scientific">Lonsdalea quercina</name>
    <dbReference type="NCBI Taxonomy" id="71657"/>
    <lineage>
        <taxon>Bacteria</taxon>
        <taxon>Pseudomonadati</taxon>
        <taxon>Pseudomonadota</taxon>
        <taxon>Gammaproteobacteria</taxon>
        <taxon>Enterobacterales</taxon>
        <taxon>Pectobacteriaceae</taxon>
        <taxon>Lonsdalea</taxon>
    </lineage>
</organism>
<dbReference type="InterPro" id="IPR051788">
    <property type="entry name" value="MFS_Transporter"/>
</dbReference>
<dbReference type="Pfam" id="PF07690">
    <property type="entry name" value="MFS_1"/>
    <property type="match status" value="1"/>
</dbReference>
<dbReference type="eggNOG" id="COG2223">
    <property type="taxonomic scope" value="Bacteria"/>
</dbReference>
<dbReference type="InterPro" id="IPR020846">
    <property type="entry name" value="MFS_dom"/>
</dbReference>
<feature type="transmembrane region" description="Helical" evidence="5">
    <location>
        <begin position="250"/>
        <end position="269"/>
    </location>
</feature>
<feature type="transmembrane region" description="Helical" evidence="5">
    <location>
        <begin position="110"/>
        <end position="129"/>
    </location>
</feature>
<evidence type="ECO:0000256" key="4">
    <source>
        <dbReference type="ARBA" id="ARBA00023136"/>
    </source>
</evidence>
<feature type="transmembrane region" description="Helical" evidence="5">
    <location>
        <begin position="366"/>
        <end position="388"/>
    </location>
</feature>
<dbReference type="GO" id="GO:0022857">
    <property type="term" value="F:transmembrane transporter activity"/>
    <property type="evidence" value="ECO:0007669"/>
    <property type="project" value="InterPro"/>
</dbReference>
<evidence type="ECO:0000313" key="8">
    <source>
        <dbReference type="Proteomes" id="UP000187280"/>
    </source>
</evidence>
<protein>
    <submittedName>
        <fullName evidence="7">Predicted arabinose efflux permease, MFS family</fullName>
    </submittedName>
</protein>
<feature type="transmembrane region" description="Helical" evidence="5">
    <location>
        <begin position="27"/>
        <end position="45"/>
    </location>
</feature>
<dbReference type="CDD" id="cd17393">
    <property type="entry name" value="MFS_MosC_like"/>
    <property type="match status" value="1"/>
</dbReference>
<keyword evidence="8" id="KW-1185">Reference proteome</keyword>
<name>A0A1H3W5A1_9GAMM</name>
<dbReference type="PANTHER" id="PTHR23514">
    <property type="entry name" value="BYPASS OF STOP CODON PROTEIN 6"/>
    <property type="match status" value="1"/>
</dbReference>
<keyword evidence="4 5" id="KW-0472">Membrane</keyword>
<feature type="domain" description="Major facilitator superfamily (MFS) profile" evidence="6">
    <location>
        <begin position="215"/>
        <end position="393"/>
    </location>
</feature>
<evidence type="ECO:0000313" key="7">
    <source>
        <dbReference type="EMBL" id="SDZ82041.1"/>
    </source>
</evidence>
<feature type="transmembrane region" description="Helical" evidence="5">
    <location>
        <begin position="303"/>
        <end position="325"/>
    </location>
</feature>
<dbReference type="AlphaFoldDB" id="A0A1H3W5A1"/>
<keyword evidence="3 5" id="KW-1133">Transmembrane helix</keyword>
<dbReference type="SUPFAM" id="SSF103473">
    <property type="entry name" value="MFS general substrate transporter"/>
    <property type="match status" value="1"/>
</dbReference>
<feature type="transmembrane region" description="Helical" evidence="5">
    <location>
        <begin position="57"/>
        <end position="80"/>
    </location>
</feature>
<keyword evidence="2 5" id="KW-0812">Transmembrane</keyword>
<evidence type="ECO:0000256" key="3">
    <source>
        <dbReference type="ARBA" id="ARBA00022989"/>
    </source>
</evidence>
<dbReference type="InterPro" id="IPR036259">
    <property type="entry name" value="MFS_trans_sf"/>
</dbReference>
<feature type="transmembrane region" description="Helical" evidence="5">
    <location>
        <begin position="213"/>
        <end position="238"/>
    </location>
</feature>
<dbReference type="RefSeq" id="WP_036152967.1">
    <property type="nucleotide sequence ID" value="NZ_FNQS01000001.1"/>
</dbReference>
<feature type="transmembrane region" description="Helical" evidence="5">
    <location>
        <begin position="150"/>
        <end position="168"/>
    </location>
</feature>
<sequence length="393" mass="41187">MRSTVGTNPISLDSPLTDKAVQAATRVGFLISGTAISCWAPLVPYTKHRLHINDATLGVLLLCIGIGSLISMPMAGFLTARFSCRRVIFASGSLLCMLLPLLTMPETFPLMALILGLLGAMLGLMDVAINVQAVEVERASQRALMSSFHGFYSIGGIIGAGCVSLLLWLGLSPLLATLAMALLIWLLLFWSQRHMVRATSRANGGPLLAIPRGWVLFIGILCFIMFLAEGAVLDWGALYLTVFRGVDARQAGIGFAAFSITMTLGRLYGDRVVNRLGRFAVIAGGSLCAAAGLLLTITIDNPITAIVGFALVGLGAANVVPILFTTAGNQTIMPPHLALASITTMGYAGSLLGPTLLGFVAQISSLSLALGVIVMLLLAVCASSRAIIRSSGD</sequence>
<feature type="transmembrane region" description="Helical" evidence="5">
    <location>
        <begin position="87"/>
        <end position="104"/>
    </location>
</feature>
<feature type="transmembrane region" description="Helical" evidence="5">
    <location>
        <begin position="174"/>
        <end position="192"/>
    </location>
</feature>
<dbReference type="EMBL" id="FNQS01000001">
    <property type="protein sequence ID" value="SDZ82041.1"/>
    <property type="molecule type" value="Genomic_DNA"/>
</dbReference>
<dbReference type="FunFam" id="1.20.1250.20:FF:000438">
    <property type="entry name" value="Major facilitator transporter"/>
    <property type="match status" value="1"/>
</dbReference>
<reference evidence="7 8" key="1">
    <citation type="submission" date="2016-10" db="EMBL/GenBank/DDBJ databases">
        <authorList>
            <person name="de Groot N.N."/>
        </authorList>
    </citation>
    <scope>NUCLEOTIDE SEQUENCE [LARGE SCALE GENOMIC DNA]</scope>
    <source>
        <strain evidence="7 8">ATCC 29281</strain>
    </source>
</reference>
<dbReference type="Proteomes" id="UP000187280">
    <property type="component" value="Unassembled WGS sequence"/>
</dbReference>
<dbReference type="GeneID" id="97763278"/>
<dbReference type="GO" id="GO:0016020">
    <property type="term" value="C:membrane"/>
    <property type="evidence" value="ECO:0007669"/>
    <property type="project" value="UniProtKB-SubCell"/>
</dbReference>
<accession>A0A1H3W5A1</accession>
<evidence type="ECO:0000256" key="2">
    <source>
        <dbReference type="ARBA" id="ARBA00022692"/>
    </source>
</evidence>
<dbReference type="PANTHER" id="PTHR23514:SF13">
    <property type="entry name" value="INNER MEMBRANE PROTEIN YBJJ"/>
    <property type="match status" value="1"/>
</dbReference>
<dbReference type="STRING" id="71657.SAMN02982996_00335"/>
<dbReference type="PROSITE" id="PS50850">
    <property type="entry name" value="MFS"/>
    <property type="match status" value="1"/>
</dbReference>